<evidence type="ECO:0000313" key="1">
    <source>
        <dbReference type="EMBL" id="KKM15947.1"/>
    </source>
</evidence>
<protein>
    <submittedName>
        <fullName evidence="1">Uncharacterized protein</fullName>
    </submittedName>
</protein>
<proteinExistence type="predicted"/>
<gene>
    <name evidence="1" type="ORF">LCGC14_1690860</name>
</gene>
<comment type="caution">
    <text evidence="1">The sequence shown here is derived from an EMBL/GenBank/DDBJ whole genome shotgun (WGS) entry which is preliminary data.</text>
</comment>
<sequence>MSILWPYMATGAWPKCWLDSGRTFHSARRAARRLPWLWAPVPVYEVAQMTGFAEFWALAKHIRSRMPNGGRPPAERAWNKAVKEGAVPDEIIAGYLGYEDAMDACDTDYQFRCMASTFVNQWRWEQYLDENAAERYLEGCRPNLQVVK</sequence>
<organism evidence="1">
    <name type="scientific">marine sediment metagenome</name>
    <dbReference type="NCBI Taxonomy" id="412755"/>
    <lineage>
        <taxon>unclassified sequences</taxon>
        <taxon>metagenomes</taxon>
        <taxon>ecological metagenomes</taxon>
    </lineage>
</organism>
<name>A0A0F9HL87_9ZZZZ</name>
<dbReference type="AlphaFoldDB" id="A0A0F9HL87"/>
<accession>A0A0F9HL87</accession>
<dbReference type="EMBL" id="LAZR01014787">
    <property type="protein sequence ID" value="KKM15947.1"/>
    <property type="molecule type" value="Genomic_DNA"/>
</dbReference>
<reference evidence="1" key="1">
    <citation type="journal article" date="2015" name="Nature">
        <title>Complex archaea that bridge the gap between prokaryotes and eukaryotes.</title>
        <authorList>
            <person name="Spang A."/>
            <person name="Saw J.H."/>
            <person name="Jorgensen S.L."/>
            <person name="Zaremba-Niedzwiedzka K."/>
            <person name="Martijn J."/>
            <person name="Lind A.E."/>
            <person name="van Eijk R."/>
            <person name="Schleper C."/>
            <person name="Guy L."/>
            <person name="Ettema T.J."/>
        </authorList>
    </citation>
    <scope>NUCLEOTIDE SEQUENCE</scope>
</reference>